<dbReference type="Gene3D" id="3.40.50.620">
    <property type="entry name" value="HUPs"/>
    <property type="match status" value="2"/>
</dbReference>
<gene>
    <name evidence="7" type="ORF">TRITD_2Av1G026860</name>
</gene>
<dbReference type="InterPro" id="IPR002305">
    <property type="entry name" value="aa-tRNA-synth_Ic"/>
</dbReference>
<organism evidence="7 8">
    <name type="scientific">Triticum turgidum subsp. durum</name>
    <name type="common">Durum wheat</name>
    <name type="synonym">Triticum durum</name>
    <dbReference type="NCBI Taxonomy" id="4567"/>
    <lineage>
        <taxon>Eukaryota</taxon>
        <taxon>Viridiplantae</taxon>
        <taxon>Streptophyta</taxon>
        <taxon>Embryophyta</taxon>
        <taxon>Tracheophyta</taxon>
        <taxon>Spermatophyta</taxon>
        <taxon>Magnoliopsida</taxon>
        <taxon>Liliopsida</taxon>
        <taxon>Poales</taxon>
        <taxon>Poaceae</taxon>
        <taxon>BOP clade</taxon>
        <taxon>Pooideae</taxon>
        <taxon>Triticodae</taxon>
        <taxon>Triticeae</taxon>
        <taxon>Triticinae</taxon>
        <taxon>Triticum</taxon>
    </lineage>
</organism>
<evidence type="ECO:0008006" key="9">
    <source>
        <dbReference type="Google" id="ProtNLM"/>
    </source>
</evidence>
<proteinExistence type="inferred from homology"/>
<dbReference type="AlphaFoldDB" id="A0A9R1NJW8"/>
<dbReference type="OMA" id="YWPLAID"/>
<evidence type="ECO:0000256" key="4">
    <source>
        <dbReference type="ARBA" id="ARBA00022917"/>
    </source>
</evidence>
<keyword evidence="8" id="KW-1185">Reference proteome</keyword>
<evidence type="ECO:0000256" key="3">
    <source>
        <dbReference type="ARBA" id="ARBA00022840"/>
    </source>
</evidence>
<keyword evidence="2 6" id="KW-0547">Nucleotide-binding</keyword>
<dbReference type="Proteomes" id="UP000324705">
    <property type="component" value="Chromosome 2A"/>
</dbReference>
<dbReference type="Gramene" id="TRITD2Av1G026860.1">
    <property type="protein sequence ID" value="TRITD2Av1G026860.1"/>
    <property type="gene ID" value="TRITD2Av1G026860"/>
</dbReference>
<dbReference type="InterPro" id="IPR014729">
    <property type="entry name" value="Rossmann-like_a/b/a_fold"/>
</dbReference>
<evidence type="ECO:0000313" key="8">
    <source>
        <dbReference type="Proteomes" id="UP000324705"/>
    </source>
</evidence>
<evidence type="ECO:0000256" key="1">
    <source>
        <dbReference type="ARBA" id="ARBA00022598"/>
    </source>
</evidence>
<comment type="similarity">
    <text evidence="6">Belongs to the class-I aminoacyl-tRNA synthetase family.</text>
</comment>
<dbReference type="InterPro" id="IPR050489">
    <property type="entry name" value="Tyr-tRNA_synthase"/>
</dbReference>
<dbReference type="PANTHER" id="PTHR46264">
    <property type="entry name" value="TYROSINE-TRNA LIGASE"/>
    <property type="match status" value="1"/>
</dbReference>
<keyword evidence="1 6" id="KW-0436">Ligase</keyword>
<evidence type="ECO:0000256" key="2">
    <source>
        <dbReference type="ARBA" id="ARBA00022741"/>
    </source>
</evidence>
<dbReference type="Pfam" id="PF00579">
    <property type="entry name" value="tRNA-synt_1b"/>
    <property type="match status" value="1"/>
</dbReference>
<keyword evidence="5 6" id="KW-0030">Aminoacyl-tRNA synthetase</keyword>
<evidence type="ECO:0000256" key="6">
    <source>
        <dbReference type="RuleBase" id="RU363036"/>
    </source>
</evidence>
<evidence type="ECO:0000313" key="7">
    <source>
        <dbReference type="EMBL" id="VAH26299.1"/>
    </source>
</evidence>
<dbReference type="SUPFAM" id="SSF52374">
    <property type="entry name" value="Nucleotidylyl transferase"/>
    <property type="match status" value="1"/>
</dbReference>
<dbReference type="InterPro" id="IPR023617">
    <property type="entry name" value="Tyr-tRNA-ligase_arc/euk-type"/>
</dbReference>
<name>A0A9R1NJW8_TRITD</name>
<protein>
    <recommendedName>
        <fullName evidence="9">Tyrosine--tRNA ligase</fullName>
    </recommendedName>
</protein>
<dbReference type="PANTHER" id="PTHR46264:SF7">
    <property type="entry name" value="TYROSINE--TRNA LIGASE"/>
    <property type="match status" value="1"/>
</dbReference>
<dbReference type="GO" id="GO:0006437">
    <property type="term" value="P:tyrosyl-tRNA aminoacylation"/>
    <property type="evidence" value="ECO:0007669"/>
    <property type="project" value="TreeGrafter"/>
</dbReference>
<keyword evidence="4 6" id="KW-0648">Protein biosynthesis</keyword>
<dbReference type="PIRSF" id="PIRSF006588">
    <property type="entry name" value="TyrRS_arch_euk"/>
    <property type="match status" value="1"/>
</dbReference>
<dbReference type="GO" id="GO:0004831">
    <property type="term" value="F:tyrosine-tRNA ligase activity"/>
    <property type="evidence" value="ECO:0007669"/>
    <property type="project" value="InterPro"/>
</dbReference>
<reference evidence="7 8" key="1">
    <citation type="submission" date="2017-09" db="EMBL/GenBank/DDBJ databases">
        <authorList>
            <consortium name="International Durum Wheat Genome Sequencing Consortium (IDWGSC)"/>
            <person name="Milanesi L."/>
        </authorList>
    </citation>
    <scope>NUCLEOTIDE SEQUENCE [LARGE SCALE GENOMIC DNA]</scope>
    <source>
        <strain evidence="8">cv. Svevo</strain>
    </source>
</reference>
<dbReference type="GO" id="GO:0005737">
    <property type="term" value="C:cytoplasm"/>
    <property type="evidence" value="ECO:0007669"/>
    <property type="project" value="TreeGrafter"/>
</dbReference>
<keyword evidence="3 6" id="KW-0067">ATP-binding</keyword>
<dbReference type="EMBL" id="LT934113">
    <property type="protein sequence ID" value="VAH26299.1"/>
    <property type="molecule type" value="Genomic_DNA"/>
</dbReference>
<evidence type="ECO:0000256" key="5">
    <source>
        <dbReference type="ARBA" id="ARBA00023146"/>
    </source>
</evidence>
<accession>A0A9R1NJW8</accession>
<sequence>MHVTQGISMAINVNKMIEVGCQVKILMADWLARMDHHIGGKVGGDLSKVRDVGLYNIEMWRAAGMDLDRVELVWLSEQISRHVDEFWPLVMDVGRKSDTKRIKKSLCVHRTDDTRGHGSLDPYLFRDFTPAEIFHPCLQCAGIVLFHHQADIWLLDADQRVAHMLARRYCNRLQMKDGPVALFHNVPPNLLEYPEHEAWNDPRWAIFMEDDEENVGCKINKAFCPPKVAKGNPCFEYIRCIIFPWFGKFEVVRNEGNCGATFFSMEELTVAYESGILHPADVKDALEKAINMMLRHINDRLRSNTGGKELVEAMEQRFSIPW</sequence>
<dbReference type="GO" id="GO:0005524">
    <property type="term" value="F:ATP binding"/>
    <property type="evidence" value="ECO:0007669"/>
    <property type="project" value="UniProtKB-KW"/>
</dbReference>